<gene>
    <name evidence="3" type="ORF">DSM112329_01724</name>
</gene>
<feature type="domain" description="Mce/MlaD" evidence="2">
    <location>
        <begin position="47"/>
        <end position="119"/>
    </location>
</feature>
<keyword evidence="1" id="KW-0472">Membrane</keyword>
<dbReference type="PANTHER" id="PTHR33371">
    <property type="entry name" value="INTERMEMBRANE PHOSPHOLIPID TRANSPORT SYSTEM BINDING PROTEIN MLAD-RELATED"/>
    <property type="match status" value="1"/>
</dbReference>
<keyword evidence="1" id="KW-1133">Transmembrane helix</keyword>
<dbReference type="Pfam" id="PF02470">
    <property type="entry name" value="MlaD"/>
    <property type="match status" value="1"/>
</dbReference>
<organism evidence="3">
    <name type="scientific">Paraconexibacter sp. AEG42_29</name>
    <dbReference type="NCBI Taxonomy" id="2997339"/>
    <lineage>
        <taxon>Bacteria</taxon>
        <taxon>Bacillati</taxon>
        <taxon>Actinomycetota</taxon>
        <taxon>Thermoleophilia</taxon>
        <taxon>Solirubrobacterales</taxon>
        <taxon>Paraconexibacteraceae</taxon>
        <taxon>Paraconexibacter</taxon>
    </lineage>
</organism>
<evidence type="ECO:0000256" key="1">
    <source>
        <dbReference type="SAM" id="Phobius"/>
    </source>
</evidence>
<reference evidence="3" key="1">
    <citation type="submission" date="2022-12" db="EMBL/GenBank/DDBJ databases">
        <title>Paraconexibacter alkalitolerans sp. nov. and Baekduia alba sp. nov., isolated from soil and emended description of the genera Paraconexibacter (Chun et al., 2020) and Baekduia (An et al., 2020).</title>
        <authorList>
            <person name="Vieira S."/>
            <person name="Huber K.J."/>
            <person name="Geppert A."/>
            <person name="Wolf J."/>
            <person name="Neumann-Schaal M."/>
            <person name="Muesken M."/>
            <person name="Overmann J."/>
        </authorList>
    </citation>
    <scope>NUCLEOTIDE SEQUENCE</scope>
    <source>
        <strain evidence="3">AEG42_29</strain>
    </source>
</reference>
<name>A0AAU7ATG0_9ACTN</name>
<dbReference type="PANTHER" id="PTHR33371:SF4">
    <property type="entry name" value="INTERMEMBRANE PHOSPHOLIPID TRANSPORT SYSTEM BINDING PROTEIN MLAD"/>
    <property type="match status" value="1"/>
</dbReference>
<accession>A0AAU7ATG0</accession>
<proteinExistence type="predicted"/>
<feature type="transmembrane region" description="Helical" evidence="1">
    <location>
        <begin position="16"/>
        <end position="38"/>
    </location>
</feature>
<dbReference type="KEGG" id="parq:DSM112329_01724"/>
<protein>
    <recommendedName>
        <fullName evidence="2">Mce/MlaD domain-containing protein</fullName>
    </recommendedName>
</protein>
<dbReference type="RefSeq" id="WP_354701412.1">
    <property type="nucleotide sequence ID" value="NZ_CP114014.1"/>
</dbReference>
<dbReference type="InterPro" id="IPR003399">
    <property type="entry name" value="Mce/MlaD"/>
</dbReference>
<keyword evidence="1" id="KW-0812">Transmembrane</keyword>
<evidence type="ECO:0000313" key="3">
    <source>
        <dbReference type="EMBL" id="XAY04886.1"/>
    </source>
</evidence>
<sequence length="449" mass="47115">MIRRLQQLGMSAERHVVLVGVVSTAVLAFVVVAVYSGAYRKPFAADTTTVRAVFTDTAQLTKSDPVRVKGVNVGTVSDITLDGDGRTATVTMKVDETAAPIYADATATLRWRTVLGGTFAVDLDRGSSTAGTLTGPIPAVRTEGQVELDDVLASVRGPQRAGLQSLLHELPQVFADPAAPATALDTLAASAPDLRKALAAARGRSDGDLPALVRNTAAAVRAVNTPGDAIRDVVQGGATTLTTTGNRAGDIGQAIDLLADITPRVRATLTRLDTTLTGVDGLADDLDAPAGQLAPAVARLRPVVRRAEPLLRDVRPLVRRLRPAVRSLVVTARAGTPVIEDLTPSVDRVRDTILPFLAERDAVSKRTTYEMIGPTFASTNSAMAGYDKSSSLFRFPLFAQGTAIDSLPCGEIITDPEKSAVLQCENLMSSIKQLSGYNPLGPVPGSVNP</sequence>
<dbReference type="EMBL" id="CP114014">
    <property type="protein sequence ID" value="XAY04886.1"/>
    <property type="molecule type" value="Genomic_DNA"/>
</dbReference>
<evidence type="ECO:0000259" key="2">
    <source>
        <dbReference type="Pfam" id="PF02470"/>
    </source>
</evidence>
<dbReference type="AlphaFoldDB" id="A0AAU7ATG0"/>
<dbReference type="InterPro" id="IPR052336">
    <property type="entry name" value="MlaD_Phospholipid_Transporter"/>
</dbReference>